<accession>A0ABS1KRL0</accession>
<protein>
    <submittedName>
        <fullName evidence="1">Virulence promoting factor</fullName>
    </submittedName>
</protein>
<keyword evidence="2" id="KW-1185">Reference proteome</keyword>
<proteinExistence type="predicted"/>
<dbReference type="EMBL" id="JAERRB010000003">
    <property type="protein sequence ID" value="MBL0742061.1"/>
    <property type="molecule type" value="Genomic_DNA"/>
</dbReference>
<organism evidence="1 2">
    <name type="scientific">Chryseolinea lacunae</name>
    <dbReference type="NCBI Taxonomy" id="2801331"/>
    <lineage>
        <taxon>Bacteria</taxon>
        <taxon>Pseudomonadati</taxon>
        <taxon>Bacteroidota</taxon>
        <taxon>Cytophagia</taxon>
        <taxon>Cytophagales</taxon>
        <taxon>Fulvivirgaceae</taxon>
        <taxon>Chryseolinea</taxon>
    </lineage>
</organism>
<comment type="caution">
    <text evidence="1">The sequence shown here is derived from an EMBL/GenBank/DDBJ whole genome shotgun (WGS) entry which is preliminary data.</text>
</comment>
<name>A0ABS1KRL0_9BACT</name>
<gene>
    <name evidence="1" type="ORF">JI741_12590</name>
</gene>
<evidence type="ECO:0000313" key="1">
    <source>
        <dbReference type="EMBL" id="MBL0742061.1"/>
    </source>
</evidence>
<evidence type="ECO:0000313" key="2">
    <source>
        <dbReference type="Proteomes" id="UP000613030"/>
    </source>
</evidence>
<sequence>MVRIQYIPHFHPIPYSSKAFSTAHQKNFGRFPQFHCTTSIQTLRIGPCFKILVCRLTFHFRSLLTKPAVHGVESRFRAIWCVNGFTNGN</sequence>
<reference evidence="1 2" key="1">
    <citation type="submission" date="2021-01" db="EMBL/GenBank/DDBJ databases">
        <title>Chryseolinea sp. Jin1 Genome sequencing and assembly.</title>
        <authorList>
            <person name="Kim I."/>
        </authorList>
    </citation>
    <scope>NUCLEOTIDE SEQUENCE [LARGE SCALE GENOMIC DNA]</scope>
    <source>
        <strain evidence="1 2">Jin1</strain>
    </source>
</reference>
<dbReference type="Proteomes" id="UP000613030">
    <property type="component" value="Unassembled WGS sequence"/>
</dbReference>